<evidence type="ECO:0000313" key="4">
    <source>
        <dbReference type="EMBL" id="MEJ8823630.1"/>
    </source>
</evidence>
<evidence type="ECO:0000256" key="1">
    <source>
        <dbReference type="SAM" id="MobiDB-lite"/>
    </source>
</evidence>
<evidence type="ECO:0000313" key="5">
    <source>
        <dbReference type="Proteomes" id="UP001363010"/>
    </source>
</evidence>
<proteinExistence type="predicted"/>
<feature type="chain" id="PRO_5047181725" evidence="3">
    <location>
        <begin position="20"/>
        <end position="114"/>
    </location>
</feature>
<comment type="caution">
    <text evidence="4">The sequence shown here is derived from an EMBL/GenBank/DDBJ whole genome shotgun (WGS) entry which is preliminary data.</text>
</comment>
<organism evidence="4 5">
    <name type="scientific">Variovorax humicola</name>
    <dbReference type="NCBI Taxonomy" id="1769758"/>
    <lineage>
        <taxon>Bacteria</taxon>
        <taxon>Pseudomonadati</taxon>
        <taxon>Pseudomonadota</taxon>
        <taxon>Betaproteobacteria</taxon>
        <taxon>Burkholderiales</taxon>
        <taxon>Comamonadaceae</taxon>
        <taxon>Variovorax</taxon>
    </lineage>
</organism>
<name>A0ABU8W0P8_9BURK</name>
<feature type="region of interest" description="Disordered" evidence="1">
    <location>
        <begin position="41"/>
        <end position="61"/>
    </location>
</feature>
<dbReference type="Proteomes" id="UP001363010">
    <property type="component" value="Unassembled WGS sequence"/>
</dbReference>
<gene>
    <name evidence="4" type="ORF">WKW80_16570</name>
</gene>
<protein>
    <submittedName>
        <fullName evidence="4">Uncharacterized protein</fullName>
    </submittedName>
</protein>
<keyword evidence="2" id="KW-0472">Membrane</keyword>
<sequence length="114" mass="11963">MLIPLALAAFTAMVQPARAASFPMTTRAVNDERARGALVVDSGSKESLATPRAEGEGSAGGALYSPFARATAEPVRQDIQTSRFKDMGGIDFLSTLVTLAGVGALIHLFRRARA</sequence>
<keyword evidence="2" id="KW-0812">Transmembrane</keyword>
<keyword evidence="3" id="KW-0732">Signal</keyword>
<keyword evidence="2" id="KW-1133">Transmembrane helix</keyword>
<feature type="transmembrane region" description="Helical" evidence="2">
    <location>
        <begin position="92"/>
        <end position="109"/>
    </location>
</feature>
<evidence type="ECO:0000256" key="2">
    <source>
        <dbReference type="SAM" id="Phobius"/>
    </source>
</evidence>
<reference evidence="4 5" key="1">
    <citation type="submission" date="2024-03" db="EMBL/GenBank/DDBJ databases">
        <title>Novel species of the genus Variovorax.</title>
        <authorList>
            <person name="Liu Q."/>
            <person name="Xin Y.-H."/>
        </authorList>
    </citation>
    <scope>NUCLEOTIDE SEQUENCE [LARGE SCALE GENOMIC DNA]</scope>
    <source>
        <strain evidence="4 5">KACC 18501</strain>
    </source>
</reference>
<feature type="signal peptide" evidence="3">
    <location>
        <begin position="1"/>
        <end position="19"/>
    </location>
</feature>
<accession>A0ABU8W0P8</accession>
<dbReference type="RefSeq" id="WP_340364666.1">
    <property type="nucleotide sequence ID" value="NZ_JBBKZV010000009.1"/>
</dbReference>
<keyword evidence="5" id="KW-1185">Reference proteome</keyword>
<evidence type="ECO:0000256" key="3">
    <source>
        <dbReference type="SAM" id="SignalP"/>
    </source>
</evidence>
<dbReference type="EMBL" id="JBBKZV010000009">
    <property type="protein sequence ID" value="MEJ8823630.1"/>
    <property type="molecule type" value="Genomic_DNA"/>
</dbReference>